<accession>X1JV60</accession>
<dbReference type="AlphaFoldDB" id="X1JV60"/>
<proteinExistence type="predicted"/>
<evidence type="ECO:0000313" key="1">
    <source>
        <dbReference type="EMBL" id="GAH73683.1"/>
    </source>
</evidence>
<organism evidence="1">
    <name type="scientific">marine sediment metagenome</name>
    <dbReference type="NCBI Taxonomy" id="412755"/>
    <lineage>
        <taxon>unclassified sequences</taxon>
        <taxon>metagenomes</taxon>
        <taxon>ecological metagenomes</taxon>
    </lineage>
</organism>
<dbReference type="EMBL" id="BARU01028705">
    <property type="protein sequence ID" value="GAH73683.1"/>
    <property type="molecule type" value="Genomic_DNA"/>
</dbReference>
<reference evidence="1" key="1">
    <citation type="journal article" date="2014" name="Front. Microbiol.">
        <title>High frequency of phylogenetically diverse reductive dehalogenase-homologous genes in deep subseafloor sedimentary metagenomes.</title>
        <authorList>
            <person name="Kawai M."/>
            <person name="Futagami T."/>
            <person name="Toyoda A."/>
            <person name="Takaki Y."/>
            <person name="Nishi S."/>
            <person name="Hori S."/>
            <person name="Arai W."/>
            <person name="Tsubouchi T."/>
            <person name="Morono Y."/>
            <person name="Uchiyama I."/>
            <person name="Ito T."/>
            <person name="Fujiyama A."/>
            <person name="Inagaki F."/>
            <person name="Takami H."/>
        </authorList>
    </citation>
    <scope>NUCLEOTIDE SEQUENCE</scope>
    <source>
        <strain evidence="1">Expedition CK06-06</strain>
    </source>
</reference>
<comment type="caution">
    <text evidence="1">The sequence shown here is derived from an EMBL/GenBank/DDBJ whole genome shotgun (WGS) entry which is preliminary data.</text>
</comment>
<feature type="non-terminal residue" evidence="1">
    <location>
        <position position="31"/>
    </location>
</feature>
<gene>
    <name evidence="1" type="ORF">S03H2_45781</name>
</gene>
<sequence length="31" mass="3176">MKRRPLAVAASLFALGAALAVLLWHLSGGKG</sequence>
<name>X1JV60_9ZZZZ</name>
<protein>
    <submittedName>
        <fullName evidence="1">Uncharacterized protein</fullName>
    </submittedName>
</protein>